<evidence type="ECO:0000313" key="4">
    <source>
        <dbReference type="Proteomes" id="UP000617734"/>
    </source>
</evidence>
<name>A0A918YX99_9ACTN</name>
<dbReference type="AlphaFoldDB" id="A0A918YX99"/>
<feature type="compositionally biased region" description="Basic and acidic residues" evidence="1">
    <location>
        <begin position="118"/>
        <end position="152"/>
    </location>
</feature>
<keyword evidence="2" id="KW-0812">Transmembrane</keyword>
<keyword evidence="4" id="KW-1185">Reference proteome</keyword>
<organism evidence="3 4">
    <name type="scientific">Kitasatospora indigofera</name>
    <dbReference type="NCBI Taxonomy" id="67307"/>
    <lineage>
        <taxon>Bacteria</taxon>
        <taxon>Bacillati</taxon>
        <taxon>Actinomycetota</taxon>
        <taxon>Actinomycetes</taxon>
        <taxon>Kitasatosporales</taxon>
        <taxon>Streptomycetaceae</taxon>
        <taxon>Kitasatospora</taxon>
    </lineage>
</organism>
<accession>A0A918YX99</accession>
<feature type="transmembrane region" description="Helical" evidence="2">
    <location>
        <begin position="50"/>
        <end position="69"/>
    </location>
</feature>
<reference evidence="3" key="2">
    <citation type="submission" date="2020-09" db="EMBL/GenBank/DDBJ databases">
        <authorList>
            <person name="Sun Q."/>
            <person name="Ohkuma M."/>
        </authorList>
    </citation>
    <scope>NUCLEOTIDE SEQUENCE</scope>
    <source>
        <strain evidence="3">JCM 4646</strain>
    </source>
</reference>
<feature type="compositionally biased region" description="Basic and acidic residues" evidence="1">
    <location>
        <begin position="89"/>
        <end position="111"/>
    </location>
</feature>
<comment type="caution">
    <text evidence="3">The sequence shown here is derived from an EMBL/GenBank/DDBJ whole genome shotgun (WGS) entry which is preliminary data.</text>
</comment>
<keyword evidence="2" id="KW-1133">Transmembrane helix</keyword>
<dbReference type="EMBL" id="BNBO01000112">
    <property type="protein sequence ID" value="GHE27922.1"/>
    <property type="molecule type" value="Genomic_DNA"/>
</dbReference>
<dbReference type="RefSeq" id="WP_190215898.1">
    <property type="nucleotide sequence ID" value="NZ_BNBO01000112.1"/>
</dbReference>
<dbReference type="GeneID" id="95358259"/>
<protein>
    <submittedName>
        <fullName evidence="3">Uncharacterized protein</fullName>
    </submittedName>
</protein>
<feature type="region of interest" description="Disordered" evidence="1">
    <location>
        <begin position="89"/>
        <end position="203"/>
    </location>
</feature>
<evidence type="ECO:0000256" key="1">
    <source>
        <dbReference type="SAM" id="MobiDB-lite"/>
    </source>
</evidence>
<sequence length="203" mass="21354">MILVLLGLLILAVAAVVAVAGIFTNAGGAHELTNSFSVFGHQVTGSTGTLFLFGVIVGAVAMLGLGLLLTGARRSSRLGSAARHGLADSRRETAAVAQRRDDLVEQRDTARADATLAARERDGLAGERDDLASQRDDMSDQRDAIAQERAELMRGGSGAHERTAGTRVAPMPPNRDADPSQEDEPEPDGARGLHLFGHRPASR</sequence>
<proteinExistence type="predicted"/>
<evidence type="ECO:0000313" key="3">
    <source>
        <dbReference type="EMBL" id="GHE27922.1"/>
    </source>
</evidence>
<dbReference type="Proteomes" id="UP000617734">
    <property type="component" value="Unassembled WGS sequence"/>
</dbReference>
<gene>
    <name evidence="3" type="ORF">GCM10018781_80490</name>
</gene>
<keyword evidence="2" id="KW-0472">Membrane</keyword>
<reference evidence="3" key="1">
    <citation type="journal article" date="2014" name="Int. J. Syst. Evol. Microbiol.">
        <title>Complete genome sequence of Corynebacterium casei LMG S-19264T (=DSM 44701T), isolated from a smear-ripened cheese.</title>
        <authorList>
            <consortium name="US DOE Joint Genome Institute (JGI-PGF)"/>
            <person name="Walter F."/>
            <person name="Albersmeier A."/>
            <person name="Kalinowski J."/>
            <person name="Ruckert C."/>
        </authorList>
    </citation>
    <scope>NUCLEOTIDE SEQUENCE</scope>
    <source>
        <strain evidence="3">JCM 4646</strain>
    </source>
</reference>
<evidence type="ECO:0000256" key="2">
    <source>
        <dbReference type="SAM" id="Phobius"/>
    </source>
</evidence>